<dbReference type="Pfam" id="PF00924">
    <property type="entry name" value="MS_channel_2nd"/>
    <property type="match status" value="1"/>
</dbReference>
<keyword evidence="5" id="KW-0407">Ion channel</keyword>
<dbReference type="SUPFAM" id="SSF50182">
    <property type="entry name" value="Sm-like ribonucleoproteins"/>
    <property type="match status" value="1"/>
</dbReference>
<dbReference type="PANTHER" id="PTHR30221">
    <property type="entry name" value="SMALL-CONDUCTANCE MECHANOSENSITIVE CHANNEL"/>
    <property type="match status" value="1"/>
</dbReference>
<keyword evidence="5" id="KW-0406">Ion transport</keyword>
<dbReference type="RefSeq" id="WP_010364211.1">
    <property type="nucleotide sequence ID" value="NZ_AHBZ03000022.1"/>
</dbReference>
<evidence type="ECO:0000256" key="2">
    <source>
        <dbReference type="ARBA" id="ARBA00022692"/>
    </source>
</evidence>
<reference evidence="7" key="2">
    <citation type="submission" date="2015-03" db="EMBL/GenBank/DDBJ databases">
        <title>Genome sequence of Pseudoalteromonas citrea.</title>
        <authorList>
            <person name="Xie B.-B."/>
            <person name="Rong J.-C."/>
            <person name="Qin Q.-L."/>
            <person name="Zhang Y.-Z."/>
        </authorList>
    </citation>
    <scope>NUCLEOTIDE SEQUENCE</scope>
    <source>
        <strain evidence="7">DSM 8771</strain>
    </source>
</reference>
<accession>A0AAD4AGX6</accession>
<dbReference type="GO" id="GO:0008381">
    <property type="term" value="F:mechanosensitive monoatomic ion channel activity"/>
    <property type="evidence" value="ECO:0007669"/>
    <property type="project" value="InterPro"/>
</dbReference>
<comment type="subunit">
    <text evidence="5">Homoheptamer.</text>
</comment>
<dbReference type="GO" id="GO:0005886">
    <property type="term" value="C:plasma membrane"/>
    <property type="evidence" value="ECO:0007669"/>
    <property type="project" value="UniProtKB-SubCell"/>
</dbReference>
<feature type="transmembrane region" description="Helical" evidence="5">
    <location>
        <begin position="15"/>
        <end position="35"/>
    </location>
</feature>
<dbReference type="InterPro" id="IPR006685">
    <property type="entry name" value="MscS_channel_2nd"/>
</dbReference>
<proteinExistence type="inferred from homology"/>
<feature type="domain" description="Mechanosensitive ion channel MscS" evidence="6">
    <location>
        <begin position="102"/>
        <end position="167"/>
    </location>
</feature>
<keyword evidence="3 5" id="KW-1133">Transmembrane helix</keyword>
<evidence type="ECO:0000256" key="3">
    <source>
        <dbReference type="ARBA" id="ARBA00022989"/>
    </source>
</evidence>
<comment type="subcellular location">
    <subcellularLocation>
        <location evidence="5">Cell inner membrane</location>
        <topology evidence="5">Multi-pass membrane protein</topology>
    </subcellularLocation>
    <subcellularLocation>
        <location evidence="1">Membrane</location>
    </subcellularLocation>
</comment>
<keyword evidence="5" id="KW-0997">Cell inner membrane</keyword>
<evidence type="ECO:0000256" key="5">
    <source>
        <dbReference type="RuleBase" id="RU369025"/>
    </source>
</evidence>
<comment type="caution">
    <text evidence="5">Lacks conserved residue(s) required for the propagation of feature annotation.</text>
</comment>
<keyword evidence="5" id="KW-0813">Transport</keyword>
<comment type="similarity">
    <text evidence="5">Belongs to the MscS (TC 1.A.23) family.</text>
</comment>
<dbReference type="InterPro" id="IPR045275">
    <property type="entry name" value="MscS_archaea/bacteria_type"/>
</dbReference>
<sequence>MNYIVSIVDFLLAQYRLVITLVVILLFPISIRLCKQLLAHLTKGKIDSHRQQRAELLIRIIVALLLTCLLLVFWGIELKGLLLLGSSLFAMLGVALFASWSLLSNLTSFLIMFIQNDCRIGSWVRIIDGANHIEGRITEMGLMHVALQHLDGHKVIYPNNLFVTRPVMILEKAPVKVKEVPIKRHLGPKVAK</sequence>
<dbReference type="Proteomes" id="UP000016487">
    <property type="component" value="Unassembled WGS sequence"/>
</dbReference>
<evidence type="ECO:0000313" key="8">
    <source>
        <dbReference type="Proteomes" id="UP000016487"/>
    </source>
</evidence>
<organism evidence="7 8">
    <name type="scientific">Pseudoalteromonas citrea</name>
    <dbReference type="NCBI Taxonomy" id="43655"/>
    <lineage>
        <taxon>Bacteria</taxon>
        <taxon>Pseudomonadati</taxon>
        <taxon>Pseudomonadota</taxon>
        <taxon>Gammaproteobacteria</taxon>
        <taxon>Alteromonadales</taxon>
        <taxon>Pseudoalteromonadaceae</taxon>
        <taxon>Pseudoalteromonas</taxon>
    </lineage>
</organism>
<reference evidence="7" key="1">
    <citation type="journal article" date="2012" name="J. Bacteriol.">
        <title>Genome sequences of type strains of seven species of the marine bacterium Pseudoalteromonas.</title>
        <authorList>
            <person name="Xie B.B."/>
            <person name="Shu Y.L."/>
            <person name="Qin Q.L."/>
            <person name="Rong J.C."/>
            <person name="Zhang X.Y."/>
            <person name="Chen X.L."/>
            <person name="Shi M."/>
            <person name="He H.L."/>
            <person name="Zhou B.C."/>
            <person name="Zhang Y.Z."/>
        </authorList>
    </citation>
    <scope>NUCLEOTIDE SEQUENCE</scope>
    <source>
        <strain evidence="7">DSM 8771</strain>
    </source>
</reference>
<keyword evidence="5" id="KW-1003">Cell membrane</keyword>
<feature type="transmembrane region" description="Helical" evidence="5">
    <location>
        <begin position="56"/>
        <end position="76"/>
    </location>
</feature>
<dbReference type="EMBL" id="AHBZ03000022">
    <property type="protein sequence ID" value="KAF7768816.1"/>
    <property type="molecule type" value="Genomic_DNA"/>
</dbReference>
<comment type="caution">
    <text evidence="7">The sequence shown here is derived from an EMBL/GenBank/DDBJ whole genome shotgun (WGS) entry which is preliminary data.</text>
</comment>
<evidence type="ECO:0000259" key="6">
    <source>
        <dbReference type="Pfam" id="PF00924"/>
    </source>
</evidence>
<gene>
    <name evidence="7" type="ORF">PCIT_a3318</name>
</gene>
<evidence type="ECO:0000256" key="4">
    <source>
        <dbReference type="ARBA" id="ARBA00023136"/>
    </source>
</evidence>
<name>A0AAD4AGX6_9GAMM</name>
<dbReference type="InterPro" id="IPR023408">
    <property type="entry name" value="MscS_beta-dom_sf"/>
</dbReference>
<feature type="transmembrane region" description="Helical" evidence="5">
    <location>
        <begin position="82"/>
        <end position="103"/>
    </location>
</feature>
<evidence type="ECO:0000313" key="7">
    <source>
        <dbReference type="EMBL" id="KAF7768816.1"/>
    </source>
</evidence>
<dbReference type="AlphaFoldDB" id="A0AAD4AGX6"/>
<dbReference type="Gene3D" id="2.30.30.60">
    <property type="match status" value="1"/>
</dbReference>
<keyword evidence="2 5" id="KW-0812">Transmembrane</keyword>
<dbReference type="PANTHER" id="PTHR30221:SF8">
    <property type="entry name" value="SMALL-CONDUCTANCE MECHANOSENSITIVE CHANNEL"/>
    <property type="match status" value="1"/>
</dbReference>
<protein>
    <recommendedName>
        <fullName evidence="5">Small-conductance mechanosensitive channel</fullName>
    </recommendedName>
</protein>
<keyword evidence="4 5" id="KW-0472">Membrane</keyword>
<evidence type="ECO:0000256" key="1">
    <source>
        <dbReference type="ARBA" id="ARBA00004370"/>
    </source>
</evidence>
<dbReference type="InterPro" id="IPR010920">
    <property type="entry name" value="LSM_dom_sf"/>
</dbReference>
<comment type="function">
    <text evidence="5">Mechanosensitive channel that participates in the regulation of osmotic pressure changes within the cell, opening in response to stretch forces in the membrane lipid bilayer, without the need for other proteins. Contributes to normal resistance to hypoosmotic shock. Forms an ion channel of 1.0 nanosiemens conductance with a slight preference for anions.</text>
</comment>